<sequence length="405" mass="46173">MKHYKFITYILSFLVLLGCIEPVELSTLSFDTNLVVQGQLTNEVKKHVIELSRTIPIDSTTLDPERNARVFITDNSGMTYIFQETNSGVYTSVNQFAAEENKLYTLNIETSNGQKYTSTEEALPEASSISNLNVGIETNNIENIQELTIKVDSNTSGAEGNYYRYEYEETYKIRTPVWHKEDLIIVSDTPPYEFELIEKTEEEYGIGFCYPEKKSKELLLTETFTLSQDQVVGFPIRQIPVDSYIIGLRYSILVKQHVLNRNTYDFYTLLNKFSDPDDIFSQTQVGNIPSNITSVSNPTEDNVIGFFEVSSVSSKRIFFNRTDYFDFSTPFTNYWELTFCVDAIYPLIQGPAGNSPLADRLNNGWIYFPDDEGSPPGGGPYRLIRRSCGECSHLGVVNPPEYWIE</sequence>
<evidence type="ECO:0008006" key="3">
    <source>
        <dbReference type="Google" id="ProtNLM"/>
    </source>
</evidence>
<evidence type="ECO:0000313" key="2">
    <source>
        <dbReference type="Proteomes" id="UP001497416"/>
    </source>
</evidence>
<dbReference type="Pfam" id="PF14054">
    <property type="entry name" value="DUF4249"/>
    <property type="match status" value="1"/>
</dbReference>
<dbReference type="Proteomes" id="UP001497416">
    <property type="component" value="Unassembled WGS sequence"/>
</dbReference>
<comment type="caution">
    <text evidence="1">The sequence shown here is derived from an EMBL/GenBank/DDBJ whole genome shotgun (WGS) entry which is preliminary data.</text>
</comment>
<organism evidence="1 2">
    <name type="scientific">Tenacibaculum platacis</name>
    <dbReference type="NCBI Taxonomy" id="3137852"/>
    <lineage>
        <taxon>Bacteria</taxon>
        <taxon>Pseudomonadati</taxon>
        <taxon>Bacteroidota</taxon>
        <taxon>Flavobacteriia</taxon>
        <taxon>Flavobacteriales</taxon>
        <taxon>Flavobacteriaceae</taxon>
        <taxon>Tenacibaculum</taxon>
    </lineage>
</organism>
<dbReference type="InterPro" id="IPR025345">
    <property type="entry name" value="DUF4249"/>
</dbReference>
<proteinExistence type="predicted"/>
<dbReference type="RefSeq" id="WP_348711389.1">
    <property type="nucleotide sequence ID" value="NZ_CAXIXY010000004.1"/>
</dbReference>
<protein>
    <recommendedName>
        <fullName evidence="3">DUF4249 domain-containing protein</fullName>
    </recommendedName>
</protein>
<gene>
    <name evidence="1" type="ORF">T190607A01A_20036</name>
</gene>
<dbReference type="EMBL" id="CAXIXY010000004">
    <property type="protein sequence ID" value="CAL2082844.1"/>
    <property type="molecule type" value="Genomic_DNA"/>
</dbReference>
<evidence type="ECO:0000313" key="1">
    <source>
        <dbReference type="EMBL" id="CAL2082844.1"/>
    </source>
</evidence>
<name>A0ABP1EN31_9FLAO</name>
<accession>A0ABP1EN31</accession>
<keyword evidence="2" id="KW-1185">Reference proteome</keyword>
<reference evidence="1 2" key="1">
    <citation type="submission" date="2024-05" db="EMBL/GenBank/DDBJ databases">
        <authorList>
            <person name="Duchaud E."/>
        </authorList>
    </citation>
    <scope>NUCLEOTIDE SEQUENCE [LARGE SCALE GENOMIC DNA]</scope>
    <source>
        <strain evidence="1">Ena-SAMPLE-TAB-13-05-2024-13:56:06:370-140302</strain>
    </source>
</reference>
<dbReference type="PROSITE" id="PS51257">
    <property type="entry name" value="PROKAR_LIPOPROTEIN"/>
    <property type="match status" value="1"/>
</dbReference>